<dbReference type="Proteomes" id="UP000095728">
    <property type="component" value="Unassembled WGS sequence"/>
</dbReference>
<accession>A0A1E5RP04</accession>
<dbReference type="FunCoup" id="A0A1E5RP04">
    <property type="interactions" value="53"/>
</dbReference>
<evidence type="ECO:0000313" key="3">
    <source>
        <dbReference type="EMBL" id="OEJ88598.1"/>
    </source>
</evidence>
<evidence type="ECO:0008006" key="5">
    <source>
        <dbReference type="Google" id="ProtNLM"/>
    </source>
</evidence>
<gene>
    <name evidence="3" type="ORF">AWRI3579_g754</name>
</gene>
<dbReference type="PANTHER" id="PTHR28199">
    <property type="entry name" value="PROCESSING OF GAS1 AND ALP PROTEIN 2"/>
    <property type="match status" value="1"/>
</dbReference>
<evidence type="ECO:0000313" key="4">
    <source>
        <dbReference type="Proteomes" id="UP000095728"/>
    </source>
</evidence>
<sequence>MLDRIYNNVYNTFSDLDPKRAVRLAIIVGIYAIFRSFYQGHLKKKHLQYKLDMDKQKKMKDGASSFYPEDPEEAQRQQEEEEARKEEARPVPFGFGNKTRKKVKKQEKVIKDKYESLKKEQEELAKMNLPSYQDDTADIADLLED</sequence>
<evidence type="ECO:0000256" key="1">
    <source>
        <dbReference type="SAM" id="MobiDB-lite"/>
    </source>
</evidence>
<proteinExistence type="predicted"/>
<comment type="caution">
    <text evidence="3">The sequence shown here is derived from an EMBL/GenBank/DDBJ whole genome shotgun (WGS) entry which is preliminary data.</text>
</comment>
<keyword evidence="2" id="KW-1133">Transmembrane helix</keyword>
<dbReference type="STRING" id="56408.A0A1E5RP04"/>
<feature type="compositionally biased region" description="Basic and acidic residues" evidence="1">
    <location>
        <begin position="73"/>
        <end position="89"/>
    </location>
</feature>
<dbReference type="InterPro" id="IPR011431">
    <property type="entry name" value="Trafficking_Pga2"/>
</dbReference>
<feature type="region of interest" description="Disordered" evidence="1">
    <location>
        <begin position="60"/>
        <end position="107"/>
    </location>
</feature>
<dbReference type="EMBL" id="LPNM01000005">
    <property type="protein sequence ID" value="OEJ88598.1"/>
    <property type="molecule type" value="Genomic_DNA"/>
</dbReference>
<keyword evidence="2" id="KW-0472">Membrane</keyword>
<feature type="compositionally biased region" description="Acidic residues" evidence="1">
    <location>
        <begin position="135"/>
        <end position="145"/>
    </location>
</feature>
<keyword evidence="2" id="KW-0812">Transmembrane</keyword>
<evidence type="ECO:0000256" key="2">
    <source>
        <dbReference type="SAM" id="Phobius"/>
    </source>
</evidence>
<dbReference type="AlphaFoldDB" id="A0A1E5RP04"/>
<feature type="transmembrane region" description="Helical" evidence="2">
    <location>
        <begin position="20"/>
        <end position="38"/>
    </location>
</feature>
<dbReference type="InParanoid" id="A0A1E5RP04"/>
<dbReference type="Pfam" id="PF07543">
    <property type="entry name" value="PGA2"/>
    <property type="match status" value="1"/>
</dbReference>
<protein>
    <recommendedName>
        <fullName evidence="5">Processing of GAS1 and ALP protein 2</fullName>
    </recommendedName>
</protein>
<reference evidence="4" key="1">
    <citation type="journal article" date="2016" name="Genome Announc.">
        <title>Genome sequences of three species of Hanseniaspora isolated from spontaneous wine fermentations.</title>
        <authorList>
            <person name="Sternes P.R."/>
            <person name="Lee D."/>
            <person name="Kutyna D.R."/>
            <person name="Borneman A.R."/>
        </authorList>
    </citation>
    <scope>NUCLEOTIDE SEQUENCE [LARGE SCALE GENOMIC DNA]</scope>
    <source>
        <strain evidence="4">AWRI3579</strain>
    </source>
</reference>
<dbReference type="GO" id="GO:0015031">
    <property type="term" value="P:protein transport"/>
    <property type="evidence" value="ECO:0007669"/>
    <property type="project" value="TreeGrafter"/>
</dbReference>
<dbReference type="PANTHER" id="PTHR28199:SF1">
    <property type="entry name" value="PROCESSING OF GAS1 AND ALP PROTEIN 2"/>
    <property type="match status" value="1"/>
</dbReference>
<name>A0A1E5RP04_9ASCO</name>
<feature type="region of interest" description="Disordered" evidence="1">
    <location>
        <begin position="126"/>
        <end position="145"/>
    </location>
</feature>
<organism evidence="3 4">
    <name type="scientific">Hanseniaspora osmophila</name>
    <dbReference type="NCBI Taxonomy" id="56408"/>
    <lineage>
        <taxon>Eukaryota</taxon>
        <taxon>Fungi</taxon>
        <taxon>Dikarya</taxon>
        <taxon>Ascomycota</taxon>
        <taxon>Saccharomycotina</taxon>
        <taxon>Saccharomycetes</taxon>
        <taxon>Saccharomycodales</taxon>
        <taxon>Saccharomycodaceae</taxon>
        <taxon>Hanseniaspora</taxon>
    </lineage>
</organism>
<dbReference type="OrthoDB" id="4227028at2759"/>
<keyword evidence="4" id="KW-1185">Reference proteome</keyword>